<dbReference type="EMBL" id="JARBDR010000921">
    <property type="protein sequence ID" value="KAJ8299349.1"/>
    <property type="molecule type" value="Genomic_DNA"/>
</dbReference>
<gene>
    <name evidence="2" type="ORF">KUTeg_023409</name>
</gene>
<accession>A0ABQ9E1Y9</accession>
<keyword evidence="1" id="KW-0812">Transmembrane</keyword>
<proteinExistence type="predicted"/>
<name>A0ABQ9E1Y9_TEGGR</name>
<evidence type="ECO:0000256" key="1">
    <source>
        <dbReference type="SAM" id="Phobius"/>
    </source>
</evidence>
<reference evidence="2 3" key="1">
    <citation type="submission" date="2022-12" db="EMBL/GenBank/DDBJ databases">
        <title>Chromosome-level genome of Tegillarca granosa.</title>
        <authorList>
            <person name="Kim J."/>
        </authorList>
    </citation>
    <scope>NUCLEOTIDE SEQUENCE [LARGE SCALE GENOMIC DNA]</scope>
    <source>
        <strain evidence="2">Teg-2019</strain>
        <tissue evidence="2">Adductor muscle</tissue>
    </source>
</reference>
<dbReference type="Proteomes" id="UP001217089">
    <property type="component" value="Unassembled WGS sequence"/>
</dbReference>
<evidence type="ECO:0000313" key="2">
    <source>
        <dbReference type="EMBL" id="KAJ8299349.1"/>
    </source>
</evidence>
<evidence type="ECO:0008006" key="4">
    <source>
        <dbReference type="Google" id="ProtNLM"/>
    </source>
</evidence>
<feature type="transmembrane region" description="Helical" evidence="1">
    <location>
        <begin position="26"/>
        <end position="52"/>
    </location>
</feature>
<keyword evidence="1" id="KW-0472">Membrane</keyword>
<sequence>MDVWCPVTVTSNRCRKRLSQLLHTHVALITVCVLSALDATCVLGQIICDILIMTASGKNLQFIIYLLCHRNFLFAEKQHANELLQADATKLLKNLCPNELNHTSNEDGQNEHEMTLQEILEKLKDGSACKTENHDSSNNHHRNYGSNINAYRSYGDIHSEQALRNKRKRSADADEHSEYRNILHRRRSKRAAAGDTHGHSGHHGVLYELTHAFHLGNFTVRQLLFLVFDAFVVTVSWCLDVGFWEGLWHQPGTEAATILIVILPWRVIRIVNIAIYTAYKSETPNLTSYEDLESVINEGFKVAASKPFAVWYACVGRERQNAPLSKITLRTRFVLVIQEKDMVLLKLMKQQYRMLLKKGREMKSKLEIYRVFTIL</sequence>
<organism evidence="2 3">
    <name type="scientific">Tegillarca granosa</name>
    <name type="common">Malaysian cockle</name>
    <name type="synonym">Anadara granosa</name>
    <dbReference type="NCBI Taxonomy" id="220873"/>
    <lineage>
        <taxon>Eukaryota</taxon>
        <taxon>Metazoa</taxon>
        <taxon>Spiralia</taxon>
        <taxon>Lophotrochozoa</taxon>
        <taxon>Mollusca</taxon>
        <taxon>Bivalvia</taxon>
        <taxon>Autobranchia</taxon>
        <taxon>Pteriomorphia</taxon>
        <taxon>Arcoida</taxon>
        <taxon>Arcoidea</taxon>
        <taxon>Arcidae</taxon>
        <taxon>Tegillarca</taxon>
    </lineage>
</organism>
<keyword evidence="1" id="KW-1133">Transmembrane helix</keyword>
<keyword evidence="3" id="KW-1185">Reference proteome</keyword>
<comment type="caution">
    <text evidence="2">The sequence shown here is derived from an EMBL/GenBank/DDBJ whole genome shotgun (WGS) entry which is preliminary data.</text>
</comment>
<evidence type="ECO:0000313" key="3">
    <source>
        <dbReference type="Proteomes" id="UP001217089"/>
    </source>
</evidence>
<protein>
    <recommendedName>
        <fullName evidence="4">XK-related protein</fullName>
    </recommendedName>
</protein>